<feature type="region of interest" description="Disordered" evidence="1">
    <location>
        <begin position="107"/>
        <end position="141"/>
    </location>
</feature>
<comment type="caution">
    <text evidence="2">The sequence shown here is derived from an EMBL/GenBank/DDBJ whole genome shotgun (WGS) entry which is preliminary data.</text>
</comment>
<dbReference type="RefSeq" id="WP_189061242.1">
    <property type="nucleotide sequence ID" value="NZ_BMMK01000037.1"/>
</dbReference>
<organism evidence="2 3">
    <name type="scientific">Longimycelium tulufanense</name>
    <dbReference type="NCBI Taxonomy" id="907463"/>
    <lineage>
        <taxon>Bacteria</taxon>
        <taxon>Bacillati</taxon>
        <taxon>Actinomycetota</taxon>
        <taxon>Actinomycetes</taxon>
        <taxon>Pseudonocardiales</taxon>
        <taxon>Pseudonocardiaceae</taxon>
        <taxon>Longimycelium</taxon>
    </lineage>
</organism>
<evidence type="ECO:0000256" key="1">
    <source>
        <dbReference type="SAM" id="MobiDB-lite"/>
    </source>
</evidence>
<protein>
    <submittedName>
        <fullName evidence="2">Uncharacterized protein</fullName>
    </submittedName>
</protein>
<gene>
    <name evidence="2" type="ORF">GCM10012275_54070</name>
</gene>
<feature type="compositionally biased region" description="Polar residues" evidence="1">
    <location>
        <begin position="116"/>
        <end position="127"/>
    </location>
</feature>
<dbReference type="EMBL" id="BMMK01000037">
    <property type="protein sequence ID" value="GGM76441.1"/>
    <property type="molecule type" value="Genomic_DNA"/>
</dbReference>
<evidence type="ECO:0000313" key="3">
    <source>
        <dbReference type="Proteomes" id="UP000637578"/>
    </source>
</evidence>
<accession>A0A8J3CJ78</accession>
<reference evidence="2" key="1">
    <citation type="journal article" date="2014" name="Int. J. Syst. Evol. Microbiol.">
        <title>Complete genome sequence of Corynebacterium casei LMG S-19264T (=DSM 44701T), isolated from a smear-ripened cheese.</title>
        <authorList>
            <consortium name="US DOE Joint Genome Institute (JGI-PGF)"/>
            <person name="Walter F."/>
            <person name="Albersmeier A."/>
            <person name="Kalinowski J."/>
            <person name="Ruckert C."/>
        </authorList>
    </citation>
    <scope>NUCLEOTIDE SEQUENCE</scope>
    <source>
        <strain evidence="2">CGMCC 4.5737</strain>
    </source>
</reference>
<dbReference type="AlphaFoldDB" id="A0A8J3CJ78"/>
<keyword evidence="3" id="KW-1185">Reference proteome</keyword>
<reference evidence="2" key="2">
    <citation type="submission" date="2020-09" db="EMBL/GenBank/DDBJ databases">
        <authorList>
            <person name="Sun Q."/>
            <person name="Zhou Y."/>
        </authorList>
    </citation>
    <scope>NUCLEOTIDE SEQUENCE</scope>
    <source>
        <strain evidence="2">CGMCC 4.5737</strain>
    </source>
</reference>
<sequence length="141" mass="15470">MTHEPAPKKQQSAKRPSRSTAVSQRLTRMRQRQAALDAQRRDAERREAEALRSYAVLAEREHDLRHQLAEIDTEIAAIVQTLRTGGRRSHEIAALLEIDSKRLDQLFKRAAKPTTPAGTPSTHSSRAASGGGSTDTHSGAA</sequence>
<evidence type="ECO:0000313" key="2">
    <source>
        <dbReference type="EMBL" id="GGM76441.1"/>
    </source>
</evidence>
<dbReference type="Proteomes" id="UP000637578">
    <property type="component" value="Unassembled WGS sequence"/>
</dbReference>
<name>A0A8J3CJ78_9PSEU</name>
<proteinExistence type="predicted"/>
<feature type="region of interest" description="Disordered" evidence="1">
    <location>
        <begin position="1"/>
        <end position="46"/>
    </location>
</feature>